<dbReference type="STRING" id="392333.SAMN05660860_01179"/>
<sequence length="90" mass="9989">MVVAVSAASGDKAPMTVVETKPGREIVNNFLFKSMGIEQQTAGFVRVFFESIKSDIKRLLHKVFSRRLDRLDPHGDGRAIDLSAVQDKLT</sequence>
<evidence type="ECO:0000313" key="2">
    <source>
        <dbReference type="Proteomes" id="UP000182146"/>
    </source>
</evidence>
<name>A0A1G9MKE1_9BACT</name>
<gene>
    <name evidence="1" type="ORF">SAMN05660860_01179</name>
</gene>
<protein>
    <submittedName>
        <fullName evidence="1">Uncharacterized protein</fullName>
    </submittedName>
</protein>
<evidence type="ECO:0000313" key="1">
    <source>
        <dbReference type="EMBL" id="SDL74738.1"/>
    </source>
</evidence>
<dbReference type="AlphaFoldDB" id="A0A1G9MKE1"/>
<accession>A0A1G9MKE1</accession>
<organism evidence="1 2">
    <name type="scientific">Geoalkalibacter ferrihydriticus</name>
    <dbReference type="NCBI Taxonomy" id="392333"/>
    <lineage>
        <taxon>Bacteria</taxon>
        <taxon>Pseudomonadati</taxon>
        <taxon>Thermodesulfobacteriota</taxon>
        <taxon>Desulfuromonadia</taxon>
        <taxon>Desulfuromonadales</taxon>
        <taxon>Geoalkalibacteraceae</taxon>
        <taxon>Geoalkalibacter</taxon>
    </lineage>
</organism>
<dbReference type="EMBL" id="FNGU01000002">
    <property type="protein sequence ID" value="SDL74738.1"/>
    <property type="molecule type" value="Genomic_DNA"/>
</dbReference>
<proteinExistence type="predicted"/>
<reference evidence="1 2" key="1">
    <citation type="submission" date="2016-10" db="EMBL/GenBank/DDBJ databases">
        <authorList>
            <person name="de Groot N.N."/>
        </authorList>
    </citation>
    <scope>NUCLEOTIDE SEQUENCE [LARGE SCALE GENOMIC DNA]</scope>
    <source>
        <strain evidence="1 2">DSM 17813</strain>
    </source>
</reference>
<dbReference type="Proteomes" id="UP000182146">
    <property type="component" value="Unassembled WGS sequence"/>
</dbReference>